<dbReference type="Pfam" id="PF00111">
    <property type="entry name" value="Fer2"/>
    <property type="match status" value="1"/>
</dbReference>
<dbReference type="OrthoDB" id="9807864at2"/>
<accession>A0A1I6SXB9</accession>
<dbReference type="InterPro" id="IPR036010">
    <property type="entry name" value="2Fe-2S_ferredoxin-like_sf"/>
</dbReference>
<dbReference type="InterPro" id="IPR001041">
    <property type="entry name" value="2Fe-2S_ferredoxin-type"/>
</dbReference>
<comment type="similarity">
    <text evidence="1">Belongs to the 2Fe2S plant-type ferredoxin family.</text>
</comment>
<evidence type="ECO:0000256" key="2">
    <source>
        <dbReference type="ARBA" id="ARBA00022448"/>
    </source>
</evidence>
<evidence type="ECO:0000256" key="1">
    <source>
        <dbReference type="ARBA" id="ARBA00007874"/>
    </source>
</evidence>
<evidence type="ECO:0000313" key="10">
    <source>
        <dbReference type="EMBL" id="SFS81586.1"/>
    </source>
</evidence>
<keyword evidence="6" id="KW-0408">Iron</keyword>
<dbReference type="CDD" id="cd00207">
    <property type="entry name" value="fer2"/>
    <property type="match status" value="1"/>
</dbReference>
<dbReference type="PANTHER" id="PTHR43112:SF3">
    <property type="entry name" value="FERREDOXIN-2, CHLOROPLASTIC"/>
    <property type="match status" value="1"/>
</dbReference>
<dbReference type="PROSITE" id="PS51085">
    <property type="entry name" value="2FE2S_FER_2"/>
    <property type="match status" value="1"/>
</dbReference>
<dbReference type="Gene3D" id="3.10.20.30">
    <property type="match status" value="1"/>
</dbReference>
<name>A0A1I6SXB9_9BACL</name>
<evidence type="ECO:0000256" key="7">
    <source>
        <dbReference type="ARBA" id="ARBA00023014"/>
    </source>
</evidence>
<evidence type="ECO:0000256" key="8">
    <source>
        <dbReference type="ARBA" id="ARBA00034078"/>
    </source>
</evidence>
<keyword evidence="11" id="KW-1185">Reference proteome</keyword>
<dbReference type="InterPro" id="IPR012675">
    <property type="entry name" value="Beta-grasp_dom_sf"/>
</dbReference>
<sequence>MPKVEVIVGPKEHVFEMAEGENLLFESISRSVMIPFNCTSARCGTCRIKVIEGEDSLSEVGEPEVLRLGEERVDEGYRLACQAYVHGDIKIEVPQPRLY</sequence>
<keyword evidence="7" id="KW-0411">Iron-sulfur</keyword>
<keyword evidence="5" id="KW-0249">Electron transport</keyword>
<dbReference type="Proteomes" id="UP000198660">
    <property type="component" value="Unassembled WGS sequence"/>
</dbReference>
<keyword evidence="4" id="KW-0479">Metal-binding</keyword>
<keyword evidence="3" id="KW-0001">2Fe-2S</keyword>
<feature type="domain" description="2Fe-2S ferredoxin-type" evidence="9">
    <location>
        <begin position="2"/>
        <end position="97"/>
    </location>
</feature>
<protein>
    <submittedName>
        <fullName evidence="10">Ferredoxin</fullName>
    </submittedName>
</protein>
<evidence type="ECO:0000313" key="11">
    <source>
        <dbReference type="Proteomes" id="UP000198660"/>
    </source>
</evidence>
<dbReference type="EMBL" id="FPAA01000008">
    <property type="protein sequence ID" value="SFS81586.1"/>
    <property type="molecule type" value="Genomic_DNA"/>
</dbReference>
<evidence type="ECO:0000256" key="3">
    <source>
        <dbReference type="ARBA" id="ARBA00022714"/>
    </source>
</evidence>
<dbReference type="PROSITE" id="PS00197">
    <property type="entry name" value="2FE2S_FER_1"/>
    <property type="match status" value="1"/>
</dbReference>
<evidence type="ECO:0000256" key="4">
    <source>
        <dbReference type="ARBA" id="ARBA00022723"/>
    </source>
</evidence>
<gene>
    <name evidence="10" type="ORF">SAMN05444972_108104</name>
</gene>
<dbReference type="RefSeq" id="WP_091837591.1">
    <property type="nucleotide sequence ID" value="NZ_FPAA01000008.1"/>
</dbReference>
<reference evidence="11" key="1">
    <citation type="submission" date="2016-10" db="EMBL/GenBank/DDBJ databases">
        <authorList>
            <person name="Varghese N."/>
            <person name="Submissions S."/>
        </authorList>
    </citation>
    <scope>NUCLEOTIDE SEQUENCE [LARGE SCALE GENOMIC DNA]</scope>
    <source>
        <strain evidence="11">DSM 45789</strain>
    </source>
</reference>
<keyword evidence="2" id="KW-0813">Transport</keyword>
<dbReference type="GO" id="GO:0051537">
    <property type="term" value="F:2 iron, 2 sulfur cluster binding"/>
    <property type="evidence" value="ECO:0007669"/>
    <property type="project" value="UniProtKB-KW"/>
</dbReference>
<dbReference type="AlphaFoldDB" id="A0A1I6SXB9"/>
<evidence type="ECO:0000256" key="6">
    <source>
        <dbReference type="ARBA" id="ARBA00023004"/>
    </source>
</evidence>
<proteinExistence type="inferred from homology"/>
<dbReference type="InterPro" id="IPR006058">
    <property type="entry name" value="2Fe2S_fd_BS"/>
</dbReference>
<evidence type="ECO:0000259" key="9">
    <source>
        <dbReference type="PROSITE" id="PS51085"/>
    </source>
</evidence>
<organism evidence="10 11">
    <name type="scientific">Marininema halotolerans</name>
    <dbReference type="NCBI Taxonomy" id="1155944"/>
    <lineage>
        <taxon>Bacteria</taxon>
        <taxon>Bacillati</taxon>
        <taxon>Bacillota</taxon>
        <taxon>Bacilli</taxon>
        <taxon>Bacillales</taxon>
        <taxon>Thermoactinomycetaceae</taxon>
        <taxon>Marininema</taxon>
    </lineage>
</organism>
<comment type="cofactor">
    <cofactor evidence="8">
        <name>[2Fe-2S] cluster</name>
        <dbReference type="ChEBI" id="CHEBI:190135"/>
    </cofactor>
</comment>
<evidence type="ECO:0000256" key="5">
    <source>
        <dbReference type="ARBA" id="ARBA00022982"/>
    </source>
</evidence>
<dbReference type="PANTHER" id="PTHR43112">
    <property type="entry name" value="FERREDOXIN"/>
    <property type="match status" value="1"/>
</dbReference>
<dbReference type="SUPFAM" id="SSF54292">
    <property type="entry name" value="2Fe-2S ferredoxin-like"/>
    <property type="match status" value="1"/>
</dbReference>
<dbReference type="GO" id="GO:0046872">
    <property type="term" value="F:metal ion binding"/>
    <property type="evidence" value="ECO:0007669"/>
    <property type="project" value="UniProtKB-KW"/>
</dbReference>